<accession>A0A3B0BFW5</accession>
<reference evidence="2 3" key="1">
    <citation type="journal article" date="2007" name="Int. J. Syst. Evol. Microbiol.">
        <title>Paenibacillus ginsengarvi sp. nov., isolated from soil from ginseng cultivation.</title>
        <authorList>
            <person name="Yoon M.H."/>
            <person name="Ten L.N."/>
            <person name="Im W.T."/>
        </authorList>
    </citation>
    <scope>NUCLEOTIDE SEQUENCE [LARGE SCALE GENOMIC DNA]</scope>
    <source>
        <strain evidence="2 3">KCTC 13059</strain>
    </source>
</reference>
<dbReference type="RefSeq" id="WP_120750833.1">
    <property type="nucleotide sequence ID" value="NZ_RBAH01000029.1"/>
</dbReference>
<name>A0A3B0BFW5_9BACL</name>
<comment type="caution">
    <text evidence="2">The sequence shown here is derived from an EMBL/GenBank/DDBJ whole genome shotgun (WGS) entry which is preliminary data.</text>
</comment>
<evidence type="ECO:0000313" key="3">
    <source>
        <dbReference type="Proteomes" id="UP000282311"/>
    </source>
</evidence>
<sequence>MKKANWTAAAAAVLVVLSISGCRQGDYRMQQQPVRTEDTEDTRGMRKGEHMEDRVNTNLPKGSSVPETKPVLPKTNPSGISDGGAPYTTEEGGGTQLQEMGRPAR</sequence>
<dbReference type="AlphaFoldDB" id="A0A3B0BFW5"/>
<evidence type="ECO:0008006" key="4">
    <source>
        <dbReference type="Google" id="ProtNLM"/>
    </source>
</evidence>
<keyword evidence="3" id="KW-1185">Reference proteome</keyword>
<dbReference type="PROSITE" id="PS51257">
    <property type="entry name" value="PROKAR_LIPOPROTEIN"/>
    <property type="match status" value="1"/>
</dbReference>
<gene>
    <name evidence="2" type="ORF">D7M11_29330</name>
</gene>
<proteinExistence type="predicted"/>
<feature type="compositionally biased region" description="Basic and acidic residues" evidence="1">
    <location>
        <begin position="35"/>
        <end position="55"/>
    </location>
</feature>
<organism evidence="2 3">
    <name type="scientific">Paenibacillus ginsengarvi</name>
    <dbReference type="NCBI Taxonomy" id="400777"/>
    <lineage>
        <taxon>Bacteria</taxon>
        <taxon>Bacillati</taxon>
        <taxon>Bacillota</taxon>
        <taxon>Bacilli</taxon>
        <taxon>Bacillales</taxon>
        <taxon>Paenibacillaceae</taxon>
        <taxon>Paenibacillus</taxon>
    </lineage>
</organism>
<evidence type="ECO:0000313" key="2">
    <source>
        <dbReference type="EMBL" id="RKN71199.1"/>
    </source>
</evidence>
<dbReference type="Proteomes" id="UP000282311">
    <property type="component" value="Unassembled WGS sequence"/>
</dbReference>
<feature type="region of interest" description="Disordered" evidence="1">
    <location>
        <begin position="22"/>
        <end position="105"/>
    </location>
</feature>
<dbReference type="EMBL" id="RBAH01000029">
    <property type="protein sequence ID" value="RKN71199.1"/>
    <property type="molecule type" value="Genomic_DNA"/>
</dbReference>
<protein>
    <recommendedName>
        <fullName evidence="4">Lipoprotein</fullName>
    </recommendedName>
</protein>
<evidence type="ECO:0000256" key="1">
    <source>
        <dbReference type="SAM" id="MobiDB-lite"/>
    </source>
</evidence>